<evidence type="ECO:0000313" key="16">
    <source>
        <dbReference type="EMBL" id="SMD30687.1"/>
    </source>
</evidence>
<keyword evidence="6" id="KW-0816">Tricarboxylic acid cycle</keyword>
<keyword evidence="10" id="KW-0560">Oxidoreductase</keyword>
<evidence type="ECO:0000256" key="3">
    <source>
        <dbReference type="ARBA" id="ARBA00007769"/>
    </source>
</evidence>
<dbReference type="InterPro" id="IPR024084">
    <property type="entry name" value="IsoPropMal-DH-like_dom"/>
</dbReference>
<name>A0A8G2L744_PICTO</name>
<evidence type="ECO:0000256" key="10">
    <source>
        <dbReference type="ARBA" id="ARBA00023002"/>
    </source>
</evidence>
<gene>
    <name evidence="16" type="ORF">SAMN02745355_0581</name>
</gene>
<dbReference type="SUPFAM" id="SSF53659">
    <property type="entry name" value="Isocitrate/Isopropylmalate dehydrogenase-like"/>
    <property type="match status" value="1"/>
</dbReference>
<dbReference type="PANTHER" id="PTHR43504:SF1">
    <property type="entry name" value="ISOCITRATE DEHYDROGENASE [NADP]"/>
    <property type="match status" value="1"/>
</dbReference>
<organism evidence="16 17">
    <name type="scientific">Picrophilus torridus (strain ATCC 700027 / DSM 9790 / JCM 10055 / NBRC 100828 / KAW 2/3)</name>
    <dbReference type="NCBI Taxonomy" id="1122961"/>
    <lineage>
        <taxon>Archaea</taxon>
        <taxon>Methanobacteriati</taxon>
        <taxon>Thermoplasmatota</taxon>
        <taxon>Thermoplasmata</taxon>
        <taxon>Thermoplasmatales</taxon>
        <taxon>Picrophilaceae</taxon>
        <taxon>Picrophilus</taxon>
    </lineage>
</organism>
<feature type="domain" description="Isopropylmalate dehydrogenase-like" evidence="15">
    <location>
        <begin position="17"/>
        <end position="349"/>
    </location>
</feature>
<comment type="cofactor">
    <cofactor evidence="1">
        <name>Mn(2+)</name>
        <dbReference type="ChEBI" id="CHEBI:29035"/>
    </cofactor>
</comment>
<accession>A0A8G2L744</accession>
<evidence type="ECO:0000256" key="2">
    <source>
        <dbReference type="ARBA" id="ARBA00001946"/>
    </source>
</evidence>
<dbReference type="InterPro" id="IPR004439">
    <property type="entry name" value="Isocitrate_DH_NADP_dimer_prok"/>
</dbReference>
<feature type="binding site" evidence="12">
    <location>
        <position position="100"/>
    </location>
    <ligand>
        <name>D-threo-isocitrate</name>
        <dbReference type="ChEBI" id="CHEBI:15562"/>
    </ligand>
</feature>
<evidence type="ECO:0000259" key="15">
    <source>
        <dbReference type="SMART" id="SM01329"/>
    </source>
</evidence>
<feature type="modified residue" description="N6-succinyllysine" evidence="14">
    <location>
        <position position="87"/>
    </location>
</feature>
<feature type="site" description="Critical for catalysis" evidence="13">
    <location>
        <position position="139"/>
    </location>
</feature>
<comment type="subunit">
    <text evidence="4">Homodimer.</text>
</comment>
<keyword evidence="17" id="KW-1185">Reference proteome</keyword>
<dbReference type="GO" id="GO:0046872">
    <property type="term" value="F:metal ion binding"/>
    <property type="evidence" value="ECO:0007669"/>
    <property type="project" value="UniProtKB-KW"/>
</dbReference>
<reference evidence="16 17" key="1">
    <citation type="submission" date="2017-04" db="EMBL/GenBank/DDBJ databases">
        <authorList>
            <person name="Varghese N."/>
            <person name="Submissions S."/>
        </authorList>
    </citation>
    <scope>NUCLEOTIDE SEQUENCE [LARGE SCALE GENOMIC DNA]</scope>
    <source>
        <strain evidence="16 17">DSM 9789</strain>
    </source>
</reference>
<keyword evidence="9" id="KW-0521">NADP</keyword>
<keyword evidence="7" id="KW-0479">Metal-binding</keyword>
<evidence type="ECO:0000256" key="14">
    <source>
        <dbReference type="PIRSR" id="PIRSR604439-5"/>
    </source>
</evidence>
<dbReference type="GO" id="GO:0006099">
    <property type="term" value="P:tricarboxylic acid cycle"/>
    <property type="evidence" value="ECO:0007669"/>
    <property type="project" value="UniProtKB-KW"/>
</dbReference>
<evidence type="ECO:0000256" key="13">
    <source>
        <dbReference type="PIRSR" id="PIRSR604439-4"/>
    </source>
</evidence>
<evidence type="ECO:0000256" key="7">
    <source>
        <dbReference type="ARBA" id="ARBA00022723"/>
    </source>
</evidence>
<comment type="caution">
    <text evidence="16">The sequence shown here is derived from an EMBL/GenBank/DDBJ whole genome shotgun (WGS) entry which is preliminary data.</text>
</comment>
<evidence type="ECO:0000256" key="9">
    <source>
        <dbReference type="ARBA" id="ARBA00022857"/>
    </source>
</evidence>
<dbReference type="Proteomes" id="UP000192315">
    <property type="component" value="Unassembled WGS sequence"/>
</dbReference>
<dbReference type="GO" id="GO:0004450">
    <property type="term" value="F:isocitrate dehydrogenase (NADP+) activity"/>
    <property type="evidence" value="ECO:0007669"/>
    <property type="project" value="UniProtKB-EC"/>
</dbReference>
<protein>
    <recommendedName>
        <fullName evidence="5">isocitrate dehydrogenase (NADP(+))</fullName>
        <ecNumber evidence="5">1.1.1.42</ecNumber>
    </recommendedName>
</protein>
<sequence length="355" mass="40100">MYIKLDGNHLIIPDDVTIGYIEGDGEGTELTRAMINAVNSAIEIAYSGSKSIEWKKIYIGREAYEKYGKYLPRESIEDIRKTVFVMKGPLSSNINGHDININIKRILNLYTDVKCITGLPGLSEGKEIFIFSPSIDEVYHFSYDSEDSDMLRQYLQQSFNISIGGDSDIFLKGTSRYRIIKIASKIAEISSLYGIKRTLVADDYTGSHAPLWVYNTLNKMEMPVEIENLYNLYDEMTSESRFNIFIPDSRLSSLIIKIISARTFFGAILGDFISLFESQSRPSFTEEGYDLADPTSFLLASSMMLRRLNFNDAALILRNALNSVYSDGILPASLNLNNGLKCSDFIDAIVKRMKR</sequence>
<evidence type="ECO:0000313" key="17">
    <source>
        <dbReference type="Proteomes" id="UP000192315"/>
    </source>
</evidence>
<dbReference type="AlphaFoldDB" id="A0A8G2L744"/>
<evidence type="ECO:0000256" key="11">
    <source>
        <dbReference type="ARBA" id="ARBA00023211"/>
    </source>
</evidence>
<dbReference type="EC" id="1.1.1.42" evidence="5"/>
<comment type="similarity">
    <text evidence="3">Belongs to the isocitrate and isopropylmalate dehydrogenases family.</text>
</comment>
<dbReference type="Gene3D" id="3.40.718.10">
    <property type="entry name" value="Isopropylmalate Dehydrogenase"/>
    <property type="match status" value="2"/>
</dbReference>
<comment type="cofactor">
    <cofactor evidence="2">
        <name>Mg(2+)</name>
        <dbReference type="ChEBI" id="CHEBI:18420"/>
    </cofactor>
</comment>
<evidence type="ECO:0000256" key="5">
    <source>
        <dbReference type="ARBA" id="ARBA00013013"/>
    </source>
</evidence>
<keyword evidence="11" id="KW-0464">Manganese</keyword>
<dbReference type="Pfam" id="PF00180">
    <property type="entry name" value="Iso_dh"/>
    <property type="match status" value="1"/>
</dbReference>
<dbReference type="SMART" id="SM01329">
    <property type="entry name" value="Iso_dh"/>
    <property type="match status" value="1"/>
</dbReference>
<evidence type="ECO:0000256" key="6">
    <source>
        <dbReference type="ARBA" id="ARBA00022532"/>
    </source>
</evidence>
<dbReference type="EMBL" id="FWYE01000001">
    <property type="protein sequence ID" value="SMD30687.1"/>
    <property type="molecule type" value="Genomic_DNA"/>
</dbReference>
<keyword evidence="8" id="KW-0460">Magnesium</keyword>
<proteinExistence type="inferred from homology"/>
<evidence type="ECO:0000256" key="1">
    <source>
        <dbReference type="ARBA" id="ARBA00001936"/>
    </source>
</evidence>
<dbReference type="PANTHER" id="PTHR43504">
    <property type="entry name" value="ISOCITRATE DEHYDROGENASE [NADP]"/>
    <property type="match status" value="1"/>
</dbReference>
<dbReference type="RefSeq" id="WP_153274201.1">
    <property type="nucleotide sequence ID" value="NZ_FWYE01000001.1"/>
</dbReference>
<evidence type="ECO:0000256" key="4">
    <source>
        <dbReference type="ARBA" id="ARBA00011738"/>
    </source>
</evidence>
<evidence type="ECO:0000256" key="8">
    <source>
        <dbReference type="ARBA" id="ARBA00022842"/>
    </source>
</evidence>
<evidence type="ECO:0000256" key="12">
    <source>
        <dbReference type="PIRSR" id="PIRSR604439-1"/>
    </source>
</evidence>